<organism evidence="2 3">
    <name type="scientific">Actinoplanes utahensis</name>
    <dbReference type="NCBI Taxonomy" id="1869"/>
    <lineage>
        <taxon>Bacteria</taxon>
        <taxon>Bacillati</taxon>
        <taxon>Actinomycetota</taxon>
        <taxon>Actinomycetes</taxon>
        <taxon>Micromonosporales</taxon>
        <taxon>Micromonosporaceae</taxon>
        <taxon>Actinoplanes</taxon>
    </lineage>
</organism>
<dbReference type="GO" id="GO:0006506">
    <property type="term" value="P:GPI anchor biosynthetic process"/>
    <property type="evidence" value="ECO:0007669"/>
    <property type="project" value="TreeGrafter"/>
</dbReference>
<gene>
    <name evidence="2" type="ORF">MB27_29605</name>
</gene>
<proteinExistence type="predicted"/>
<dbReference type="InterPro" id="IPR005135">
    <property type="entry name" value="Endo/exonuclease/phosphatase"/>
</dbReference>
<sequence length="265" mass="28682">MGDSTLRAMTWNIWWRFGPDWKARQPGIRATLERQRPDVLALQEVWGEDGSTQADELAEALGMHAVFASPSFPPPGPEGGELGIAVLSRWPVLGWEAPVMPARHRAWDPVALTVRVDHPVGPLPIVAACLDHGVPYTDDRIAQAAFIAGLATDPRFDGPCPVLLMGDLNAAVDSPVLRPVRDVLIDAWSAGGGAADAVTLPSTHPQAPLSAGPQLIDQRIDHIFFRAGREDQDIGIDRVRLAGDPIDGLHPSDHRAVVADFRWRG</sequence>
<comment type="caution">
    <text evidence="2">The sequence shown here is derived from an EMBL/GenBank/DDBJ whole genome shotgun (WGS) entry which is preliminary data.</text>
</comment>
<dbReference type="Pfam" id="PF03372">
    <property type="entry name" value="Exo_endo_phos"/>
    <property type="match status" value="1"/>
</dbReference>
<dbReference type="SUPFAM" id="SSF56219">
    <property type="entry name" value="DNase I-like"/>
    <property type="match status" value="1"/>
</dbReference>
<dbReference type="Proteomes" id="UP000054537">
    <property type="component" value="Unassembled WGS sequence"/>
</dbReference>
<feature type="domain" description="Endonuclease/exonuclease/phosphatase" evidence="1">
    <location>
        <begin position="9"/>
        <end position="254"/>
    </location>
</feature>
<dbReference type="Gene3D" id="3.60.10.10">
    <property type="entry name" value="Endonuclease/exonuclease/phosphatase"/>
    <property type="match status" value="1"/>
</dbReference>
<evidence type="ECO:0000259" key="1">
    <source>
        <dbReference type="Pfam" id="PF03372"/>
    </source>
</evidence>
<dbReference type="InterPro" id="IPR051916">
    <property type="entry name" value="GPI-anchor_lipid_remodeler"/>
</dbReference>
<dbReference type="GO" id="GO:0003824">
    <property type="term" value="F:catalytic activity"/>
    <property type="evidence" value="ECO:0007669"/>
    <property type="project" value="InterPro"/>
</dbReference>
<evidence type="ECO:0000313" key="3">
    <source>
        <dbReference type="Proteomes" id="UP000054537"/>
    </source>
</evidence>
<keyword evidence="3" id="KW-1185">Reference proteome</keyword>
<accession>A0A0A6UGS2</accession>
<reference evidence="2 3" key="1">
    <citation type="submission" date="2014-10" db="EMBL/GenBank/DDBJ databases">
        <title>Draft genome sequence of Actinoplanes utahensis NRRL 12052.</title>
        <authorList>
            <person name="Velasco-Bucheli B."/>
            <person name="del Cerro C."/>
            <person name="Hormigo D."/>
            <person name="Garcia J.L."/>
            <person name="Acebal C."/>
            <person name="Arroyo M."/>
            <person name="de la Mata I."/>
        </authorList>
    </citation>
    <scope>NUCLEOTIDE SEQUENCE [LARGE SCALE GENOMIC DNA]</scope>
    <source>
        <strain evidence="2 3">NRRL 12052</strain>
    </source>
</reference>
<dbReference type="eggNOG" id="COG3568">
    <property type="taxonomic scope" value="Bacteria"/>
</dbReference>
<dbReference type="STRING" id="1869.MB27_29605"/>
<name>A0A0A6UGS2_ACTUT</name>
<dbReference type="GO" id="GO:0016020">
    <property type="term" value="C:membrane"/>
    <property type="evidence" value="ECO:0007669"/>
    <property type="project" value="GOC"/>
</dbReference>
<dbReference type="PANTHER" id="PTHR14859:SF15">
    <property type="entry name" value="ENDONUCLEASE_EXONUCLEASE_PHOSPHATASE DOMAIN-CONTAINING PROTEIN"/>
    <property type="match status" value="1"/>
</dbReference>
<dbReference type="InterPro" id="IPR036691">
    <property type="entry name" value="Endo/exonu/phosph_ase_sf"/>
</dbReference>
<protein>
    <recommendedName>
        <fullName evidence="1">Endonuclease/exonuclease/phosphatase domain-containing protein</fullName>
    </recommendedName>
</protein>
<dbReference type="PANTHER" id="PTHR14859">
    <property type="entry name" value="CALCOFLUOR WHITE HYPERSENSITIVE PROTEIN PRECURSOR"/>
    <property type="match status" value="1"/>
</dbReference>
<dbReference type="AlphaFoldDB" id="A0A0A6UGS2"/>
<evidence type="ECO:0000313" key="2">
    <source>
        <dbReference type="EMBL" id="KHD74273.1"/>
    </source>
</evidence>
<dbReference type="EMBL" id="JRTT01000048">
    <property type="protein sequence ID" value="KHD74273.1"/>
    <property type="molecule type" value="Genomic_DNA"/>
</dbReference>